<protein>
    <submittedName>
        <fullName evidence="9">Ribonuclease H-like superfamily</fullName>
    </submittedName>
</protein>
<keyword evidence="6" id="KW-0695">RNA-directed DNA polymerase</keyword>
<name>A0A8T1XI83_ARASU</name>
<dbReference type="InterPro" id="IPR041373">
    <property type="entry name" value="RT_RNaseH"/>
</dbReference>
<organism evidence="9 10">
    <name type="scientific">Arabidopsis suecica</name>
    <name type="common">Swedish thale-cress</name>
    <name type="synonym">Cardaminopsis suecica</name>
    <dbReference type="NCBI Taxonomy" id="45249"/>
    <lineage>
        <taxon>Eukaryota</taxon>
        <taxon>Viridiplantae</taxon>
        <taxon>Streptophyta</taxon>
        <taxon>Embryophyta</taxon>
        <taxon>Tracheophyta</taxon>
        <taxon>Spermatophyta</taxon>
        <taxon>Magnoliopsida</taxon>
        <taxon>eudicotyledons</taxon>
        <taxon>Gunneridae</taxon>
        <taxon>Pentapetalae</taxon>
        <taxon>rosids</taxon>
        <taxon>malvids</taxon>
        <taxon>Brassicales</taxon>
        <taxon>Brassicaceae</taxon>
        <taxon>Camelineae</taxon>
        <taxon>Arabidopsis</taxon>
    </lineage>
</organism>
<sequence length="1918" mass="217476">MLAQIFACQTKLEDKFDSKYDSLYTDLNSTIDNLRSHITEPSPTSASINAVTLRNGKQLNPILQRERSAQPSSLPVAEKDSVRLTPITLDDYVLPLSSEIDNFVEEEEIIPDGVDRHPARSDNVQIPAKTNVTINHDSFPRALCDLGSSVNLMPRSIAMCLGYSNLEPTFITLVLADRSTRIPDGILSDILVMIGKTSNSISEIELEDPLKRVLVSSIEDSADLDSETSTYTKLLDETEYVMQLIVEEDLPSVTPTPTTNSDWDPAKAPKIDLKPLPAGLRYAFLGENSTYPVMVNASLNPAELTLLLSKLRNHRKPLGYSLDDIAGISLDVCMHRIHLEDESKSSVEHQRKLNPNLNEVVKKDIMKLLEVGIIYSISDSSWVSPVHVVPKKGGVTVFKNEKDELILTRTITGHQMCIDYRKLNISIHPDDQEKTTFTCPYGTFAYRRMPFGLCNALATFQRGMMSIFTNMIEDLMEVFMDHFSVNGSSFEDCIENLYKVLARYEEKHLVLNWEKCHFMVQDEIVLGHRISEHGIEVGRAKIEVMTSLQAPDNVKAVRSFLGHAGFYRRFIKDFNKIARPLTALLCKEVKFEFTQEYHDAFQQIKQALISAPIVQPPDWDLPFEVMCDASDFAVGAVLKQRKDKKLHSIYYASRTLEDVQRYYATSEKELLAVVFAFEKFRSYLVGSKVIVHKDHAALKYLMQKKDAKPIILRWILLLQEFDIEDKIYMIDTAEEDDSKCDKLQNRALASIDTQFLEEVDIRNVELDNFTDYNKKRFLREIRRYYREEPYLYKHCSDGVYRRCIAATEVPDILLHCHNSSYGGHFATFKTRRGKISKRNEMPQKFILGVEVFDCWDIDFMGPFPPSNKNLYILVAVDYVSKWVEAIASPKNDSAMVIKLFKSIIFPRFGVPRIVISDGVSNRQIKEILEMTVGKSKKDWSYKLDDALWAYRTAFKTPLGTTIFHLLYGKACHLLMELEHKAAWAVKIMNFDIKSAGEKRLIQLNELDEIRIHAYDNSNLYKERTKAYHDKKILTRTFEPNTMVYYVIEKKRNAQEGALIFFIRGVRYSLPLRALCDIYGFDIDLTGVSLPGQFKDAQMEPGKMRLSELLLFYHAIPNSLGFEEVDRDVNFGVVFAHHWFLSRTSPLRLPCPALSEIIGEHEEISFHLDPSLLHFAPRSRRQRGSASGSAPTQTEDKFIDPAGGPRVGSSSSALPYHLPSPPPIPMEPQVFQQNVIDIFKSVWNAIATLSRCGCVAPTRAPQCAISCQRRTRARCRATPTGCRMTPSGAECRRDWCRATPQRCRSTPTPDSCSYSSICRTTSYSWGFQQYPFHGLSHEQQMDHIERFEDLVLSIKANRVLEDYLLCMLFPYSLVGKAASWLKQLKAGSLKTGRSIKIVFLNNFYDDGKFEELRTKMSTFTQGPAEVFKAAWMALDAASNGNFNTRYRADATALIENLACSNSTKNADFERKKIAGAISGNQMAESEEGVFYIDGQGYMKFRQPQGNFGGNLMRSSQGLDTLKGKGALMNHLSILMRSLSLNQNQRGSDLAQVIWSVPNVVKHPANGLVEYLSSRTSHWDDRCDKNILRYKVLLSYKLILSYKLSSFLGYKLTFKLRFMLHILIVVHDHITIDLNGKIDNLSSHLKKLDVHLAQTVQSIKRQEGFLPSNHDANPRKSCNAILIKEGDYVWEELDIANELELAACRHWIRTAPCEVRIPMQPESAYTPPVPYPTKRRSKQDIHAAKCTTIMEKILTSLPKDASKTSSSPLNRYVKRLVDNGISSDEPKLLTRDISAIMLHKVGNSLIPADFVVLDYEQEPKDPLILGRAFQATVGARIDVKRGRISLKVCYLEMEFDMDGSTLTKPISSIASSTDTPPLTAQNPKPKPHKTLPSAQIANENCRASVSIDTIPPVDRHPRDS</sequence>
<evidence type="ECO:0000313" key="9">
    <source>
        <dbReference type="EMBL" id="KAG7529619.1"/>
    </source>
</evidence>
<dbReference type="FunFam" id="3.10.20.370:FF:000001">
    <property type="entry name" value="Retrovirus-related Pol polyprotein from transposon 17.6-like protein"/>
    <property type="match status" value="1"/>
</dbReference>
<proteinExistence type="predicted"/>
<dbReference type="EMBL" id="JAEFBJ010000131">
    <property type="protein sequence ID" value="KAG7529619.1"/>
    <property type="molecule type" value="Genomic_DNA"/>
</dbReference>
<feature type="domain" description="Integrase catalytic" evidence="8">
    <location>
        <begin position="838"/>
        <end position="917"/>
    </location>
</feature>
<keyword evidence="3" id="KW-0540">Nuclease</keyword>
<evidence type="ECO:0000256" key="6">
    <source>
        <dbReference type="ARBA" id="ARBA00022918"/>
    </source>
</evidence>
<keyword evidence="10" id="KW-1185">Reference proteome</keyword>
<dbReference type="InterPro" id="IPR050951">
    <property type="entry name" value="Retrovirus_Pol_polyprotein"/>
</dbReference>
<feature type="region of interest" description="Disordered" evidence="7">
    <location>
        <begin position="1178"/>
        <end position="1220"/>
    </location>
</feature>
<dbReference type="PANTHER" id="PTHR37984">
    <property type="entry name" value="PROTEIN CBG26694"/>
    <property type="match status" value="1"/>
</dbReference>
<evidence type="ECO:0000313" key="10">
    <source>
        <dbReference type="Proteomes" id="UP000694251"/>
    </source>
</evidence>
<keyword evidence="1" id="KW-0808">Transferase</keyword>
<dbReference type="GO" id="GO:0004519">
    <property type="term" value="F:endonuclease activity"/>
    <property type="evidence" value="ECO:0007669"/>
    <property type="project" value="UniProtKB-KW"/>
</dbReference>
<evidence type="ECO:0000256" key="4">
    <source>
        <dbReference type="ARBA" id="ARBA00022759"/>
    </source>
</evidence>
<evidence type="ECO:0000256" key="2">
    <source>
        <dbReference type="ARBA" id="ARBA00022695"/>
    </source>
</evidence>
<dbReference type="CDD" id="cd01647">
    <property type="entry name" value="RT_LTR"/>
    <property type="match status" value="1"/>
</dbReference>
<feature type="region of interest" description="Disordered" evidence="7">
    <location>
        <begin position="1864"/>
        <end position="1895"/>
    </location>
</feature>
<dbReference type="GO" id="GO:0015074">
    <property type="term" value="P:DNA integration"/>
    <property type="evidence" value="ECO:0007669"/>
    <property type="project" value="InterPro"/>
</dbReference>
<reference evidence="9 10" key="1">
    <citation type="submission" date="2020-12" db="EMBL/GenBank/DDBJ databases">
        <title>Concerted genomic and epigenomic changes stabilize Arabidopsis allopolyploids.</title>
        <authorList>
            <person name="Chen Z."/>
        </authorList>
    </citation>
    <scope>NUCLEOTIDE SEQUENCE [LARGE SCALE GENOMIC DNA]</scope>
    <source>
        <strain evidence="9">As9502</strain>
        <tissue evidence="9">Leaf</tissue>
    </source>
</reference>
<feature type="compositionally biased region" description="Polar residues" evidence="7">
    <location>
        <begin position="1864"/>
        <end position="1880"/>
    </location>
</feature>
<evidence type="ECO:0000256" key="5">
    <source>
        <dbReference type="ARBA" id="ARBA00022801"/>
    </source>
</evidence>
<evidence type="ECO:0000256" key="7">
    <source>
        <dbReference type="SAM" id="MobiDB-lite"/>
    </source>
</evidence>
<dbReference type="GO" id="GO:0016787">
    <property type="term" value="F:hydrolase activity"/>
    <property type="evidence" value="ECO:0007669"/>
    <property type="project" value="UniProtKB-KW"/>
</dbReference>
<dbReference type="Pfam" id="PF17917">
    <property type="entry name" value="RT_RNaseH"/>
    <property type="match status" value="1"/>
</dbReference>
<keyword evidence="5" id="KW-0378">Hydrolase</keyword>
<keyword evidence="4" id="KW-0255">Endonuclease</keyword>
<evidence type="ECO:0000256" key="3">
    <source>
        <dbReference type="ARBA" id="ARBA00022722"/>
    </source>
</evidence>
<dbReference type="OrthoDB" id="10055717at2759"/>
<dbReference type="InterPro" id="IPR001584">
    <property type="entry name" value="Integrase_cat-core"/>
</dbReference>
<dbReference type="Proteomes" id="UP000694251">
    <property type="component" value="Unassembled WGS sequence"/>
</dbReference>
<dbReference type="GO" id="GO:0003964">
    <property type="term" value="F:RNA-directed DNA polymerase activity"/>
    <property type="evidence" value="ECO:0007669"/>
    <property type="project" value="UniProtKB-KW"/>
</dbReference>
<keyword evidence="2" id="KW-0548">Nucleotidyltransferase</keyword>
<evidence type="ECO:0000256" key="1">
    <source>
        <dbReference type="ARBA" id="ARBA00022679"/>
    </source>
</evidence>
<dbReference type="InterPro" id="IPR000477">
    <property type="entry name" value="RT_dom"/>
</dbReference>
<dbReference type="CDD" id="cd09274">
    <property type="entry name" value="RNase_HI_RT_Ty3"/>
    <property type="match status" value="1"/>
</dbReference>
<dbReference type="FunFam" id="3.30.70.270:FF:000020">
    <property type="entry name" value="Transposon Tf2-6 polyprotein-like Protein"/>
    <property type="match status" value="1"/>
</dbReference>
<dbReference type="PROSITE" id="PS50994">
    <property type="entry name" value="INTEGRASE"/>
    <property type="match status" value="1"/>
</dbReference>
<dbReference type="Pfam" id="PF00665">
    <property type="entry name" value="rve"/>
    <property type="match status" value="1"/>
</dbReference>
<accession>A0A8T1XI83</accession>
<dbReference type="Pfam" id="PF00078">
    <property type="entry name" value="RVT_1"/>
    <property type="match status" value="1"/>
</dbReference>
<comment type="caution">
    <text evidence="9">The sequence shown here is derived from an EMBL/GenBank/DDBJ whole genome shotgun (WGS) entry which is preliminary data.</text>
</comment>
<evidence type="ECO:0000259" key="8">
    <source>
        <dbReference type="PROSITE" id="PS50994"/>
    </source>
</evidence>
<dbReference type="PANTHER" id="PTHR37984:SF5">
    <property type="entry name" value="PROTEIN NYNRIN-LIKE"/>
    <property type="match status" value="1"/>
</dbReference>
<gene>
    <name evidence="9" type="ORF">ISN44_Un131g000070</name>
</gene>